<feature type="active site" evidence="13">
    <location>
        <position position="11"/>
    </location>
</feature>
<evidence type="ECO:0000256" key="7">
    <source>
        <dbReference type="ARBA" id="ARBA00022801"/>
    </source>
</evidence>
<evidence type="ECO:0000256" key="10">
    <source>
        <dbReference type="ARBA" id="ARBA00023172"/>
    </source>
</evidence>
<keyword evidence="11 13" id="KW-0234">DNA repair</keyword>
<feature type="binding site" evidence="13">
    <location>
        <position position="143"/>
    </location>
    <ligand>
        <name>Mg(2+)</name>
        <dbReference type="ChEBI" id="CHEBI:18420"/>
        <label>1</label>
    </ligand>
</feature>
<dbReference type="NCBIfam" id="TIGR00228">
    <property type="entry name" value="ruvC"/>
    <property type="match status" value="1"/>
</dbReference>
<dbReference type="PANTHER" id="PTHR30194:SF3">
    <property type="entry name" value="CROSSOVER JUNCTION ENDODEOXYRIBONUCLEASE RUVC"/>
    <property type="match status" value="1"/>
</dbReference>
<dbReference type="InterPro" id="IPR036397">
    <property type="entry name" value="RNaseH_sf"/>
</dbReference>
<keyword evidence="9 13" id="KW-0238">DNA-binding</keyword>
<sequence length="194" mass="20656">MESHLRVLGVDPGSRFMGYGVVEERRGQLVHLGHGVIKVDPEAPLHQRLMVLHVELTAMLKKYRPESVAVEGVFTFRNARSALVLGHARGVALLAAAQAGLSVHEYAPARVKRSVGAGGASGKESIARMVCSLLKLEAIERADASDALAVALCHLNQGRVAGLAPASSSAKRRKGAASLLADRLSPSYRRPEAR</sequence>
<keyword evidence="6 13" id="KW-0227">DNA damage</keyword>
<protein>
    <recommendedName>
        <fullName evidence="13 14">Crossover junction endodeoxyribonuclease RuvC</fullName>
        <ecNumber evidence="13 14">3.1.21.10</ecNumber>
    </recommendedName>
    <alternativeName>
        <fullName evidence="13">Holliday junction nuclease RuvC</fullName>
    </alternativeName>
    <alternativeName>
        <fullName evidence="13">Holliday junction resolvase RuvC</fullName>
    </alternativeName>
</protein>
<evidence type="ECO:0000256" key="11">
    <source>
        <dbReference type="ARBA" id="ARBA00023204"/>
    </source>
</evidence>
<dbReference type="GO" id="GO:0006281">
    <property type="term" value="P:DNA repair"/>
    <property type="evidence" value="ECO:0007669"/>
    <property type="project" value="UniProtKB-UniRule"/>
</dbReference>
<evidence type="ECO:0000256" key="8">
    <source>
        <dbReference type="ARBA" id="ARBA00022842"/>
    </source>
</evidence>
<comment type="subcellular location">
    <subcellularLocation>
        <location evidence="13">Cytoplasm</location>
    </subcellularLocation>
</comment>
<comment type="catalytic activity">
    <reaction evidence="12 13">
        <text>Endonucleolytic cleavage at a junction such as a reciprocal single-stranded crossover between two homologous DNA duplexes (Holliday junction).</text>
        <dbReference type="EC" id="3.1.21.10"/>
    </reaction>
</comment>
<keyword evidence="5 13" id="KW-0255">Endonuclease</keyword>
<dbReference type="SUPFAM" id="SSF53098">
    <property type="entry name" value="Ribonuclease H-like"/>
    <property type="match status" value="1"/>
</dbReference>
<dbReference type="GO" id="GO:0048476">
    <property type="term" value="C:Holliday junction resolvase complex"/>
    <property type="evidence" value="ECO:0007669"/>
    <property type="project" value="UniProtKB-UniRule"/>
</dbReference>
<evidence type="ECO:0000256" key="13">
    <source>
        <dbReference type="HAMAP-Rule" id="MF_00034"/>
    </source>
</evidence>
<dbReference type="PANTHER" id="PTHR30194">
    <property type="entry name" value="CROSSOVER JUNCTION ENDODEOXYRIBONUCLEASE RUVC"/>
    <property type="match status" value="1"/>
</dbReference>
<evidence type="ECO:0000256" key="12">
    <source>
        <dbReference type="ARBA" id="ARBA00029354"/>
    </source>
</evidence>
<evidence type="ECO:0000256" key="14">
    <source>
        <dbReference type="NCBIfam" id="TIGR00228"/>
    </source>
</evidence>
<dbReference type="HOGENOM" id="CLU_091257_2_1_7"/>
<evidence type="ECO:0000256" key="5">
    <source>
        <dbReference type="ARBA" id="ARBA00022759"/>
    </source>
</evidence>
<name>E3FXD0_STIAD</name>
<dbReference type="Pfam" id="PF02075">
    <property type="entry name" value="RuvC"/>
    <property type="match status" value="1"/>
</dbReference>
<keyword evidence="8 13" id="KW-0460">Magnesium</keyword>
<comment type="cofactor">
    <cofactor evidence="13">
        <name>Mg(2+)</name>
        <dbReference type="ChEBI" id="CHEBI:18420"/>
    </cofactor>
    <text evidence="13">Binds 2 Mg(2+) ion per subunit.</text>
</comment>
<evidence type="ECO:0000313" key="15">
    <source>
        <dbReference type="EMBL" id="ADO73543.1"/>
    </source>
</evidence>
<keyword evidence="3 13" id="KW-0540">Nuclease</keyword>
<dbReference type="EMBL" id="CP002271">
    <property type="protein sequence ID" value="ADO73543.1"/>
    <property type="molecule type" value="Genomic_DNA"/>
</dbReference>
<proteinExistence type="inferred from homology"/>
<dbReference type="GO" id="GO:0005737">
    <property type="term" value="C:cytoplasm"/>
    <property type="evidence" value="ECO:0007669"/>
    <property type="project" value="UniProtKB-SubCell"/>
</dbReference>
<evidence type="ECO:0000256" key="3">
    <source>
        <dbReference type="ARBA" id="ARBA00022722"/>
    </source>
</evidence>
<dbReference type="PRINTS" id="PR00696">
    <property type="entry name" value="RSOLVASERUVC"/>
</dbReference>
<dbReference type="GO" id="GO:0000287">
    <property type="term" value="F:magnesium ion binding"/>
    <property type="evidence" value="ECO:0007669"/>
    <property type="project" value="UniProtKB-UniRule"/>
</dbReference>
<comment type="similarity">
    <text evidence="1 13">Belongs to the RuvC family.</text>
</comment>
<dbReference type="eggNOG" id="COG0817">
    <property type="taxonomic scope" value="Bacteria"/>
</dbReference>
<accession>E3FXD0</accession>
<feature type="binding site" evidence="13">
    <location>
        <position position="71"/>
    </location>
    <ligand>
        <name>Mg(2+)</name>
        <dbReference type="ChEBI" id="CHEBI:18420"/>
        <label>2</label>
    </ligand>
</feature>
<dbReference type="GO" id="GO:0008821">
    <property type="term" value="F:crossover junction DNA endonuclease activity"/>
    <property type="evidence" value="ECO:0007669"/>
    <property type="project" value="UniProtKB-UniRule"/>
</dbReference>
<feature type="binding site" evidence="13">
    <location>
        <position position="11"/>
    </location>
    <ligand>
        <name>Mg(2+)</name>
        <dbReference type="ChEBI" id="CHEBI:18420"/>
        <label>1</label>
    </ligand>
</feature>
<organism evidence="15 16">
    <name type="scientific">Stigmatella aurantiaca (strain DW4/3-1)</name>
    <dbReference type="NCBI Taxonomy" id="378806"/>
    <lineage>
        <taxon>Bacteria</taxon>
        <taxon>Pseudomonadati</taxon>
        <taxon>Myxococcota</taxon>
        <taxon>Myxococcia</taxon>
        <taxon>Myxococcales</taxon>
        <taxon>Cystobacterineae</taxon>
        <taxon>Archangiaceae</taxon>
        <taxon>Stigmatella</taxon>
    </lineage>
</organism>
<feature type="active site" evidence="13">
    <location>
        <position position="143"/>
    </location>
</feature>
<dbReference type="GO" id="GO:0006310">
    <property type="term" value="P:DNA recombination"/>
    <property type="evidence" value="ECO:0007669"/>
    <property type="project" value="UniProtKB-UniRule"/>
</dbReference>
<dbReference type="CDD" id="cd16962">
    <property type="entry name" value="RuvC"/>
    <property type="match status" value="1"/>
</dbReference>
<dbReference type="Gene3D" id="3.30.420.10">
    <property type="entry name" value="Ribonuclease H-like superfamily/Ribonuclease H"/>
    <property type="match status" value="1"/>
</dbReference>
<keyword evidence="2 13" id="KW-0963">Cytoplasm</keyword>
<keyword evidence="10 13" id="KW-0233">DNA recombination</keyword>
<dbReference type="Proteomes" id="UP000001351">
    <property type="component" value="Chromosome"/>
</dbReference>
<dbReference type="EC" id="3.1.21.10" evidence="13 14"/>
<dbReference type="InterPro" id="IPR002176">
    <property type="entry name" value="X-over_junc_endoDNase_RuvC"/>
</dbReference>
<reference evidence="15 16" key="1">
    <citation type="journal article" date="2011" name="Mol. Biol. Evol.">
        <title>Comparative genomic analysis of fruiting body formation in Myxococcales.</title>
        <authorList>
            <person name="Huntley S."/>
            <person name="Hamann N."/>
            <person name="Wegener-Feldbrugge S."/>
            <person name="Treuner-Lange A."/>
            <person name="Kube M."/>
            <person name="Reinhardt R."/>
            <person name="Klages S."/>
            <person name="Muller R."/>
            <person name="Ronning C.M."/>
            <person name="Nierman W.C."/>
            <person name="Sogaard-Andersen L."/>
        </authorList>
    </citation>
    <scope>NUCLEOTIDE SEQUENCE [LARGE SCALE GENOMIC DNA]</scope>
    <source>
        <strain evidence="15 16">DW4/3-1</strain>
    </source>
</reference>
<dbReference type="KEGG" id="sur:STAUR_5781"/>
<feature type="active site" evidence="13">
    <location>
        <position position="71"/>
    </location>
</feature>
<dbReference type="STRING" id="378806.STAUR_5781"/>
<keyword evidence="7 13" id="KW-0378">Hydrolase</keyword>
<dbReference type="InterPro" id="IPR012337">
    <property type="entry name" value="RNaseH-like_sf"/>
</dbReference>
<evidence type="ECO:0000256" key="2">
    <source>
        <dbReference type="ARBA" id="ARBA00022490"/>
    </source>
</evidence>
<evidence type="ECO:0000313" key="16">
    <source>
        <dbReference type="Proteomes" id="UP000001351"/>
    </source>
</evidence>
<dbReference type="HAMAP" id="MF_00034">
    <property type="entry name" value="RuvC"/>
    <property type="match status" value="1"/>
</dbReference>
<dbReference type="FunFam" id="3.30.420.10:FF:000002">
    <property type="entry name" value="Crossover junction endodeoxyribonuclease RuvC"/>
    <property type="match status" value="1"/>
</dbReference>
<gene>
    <name evidence="13 15" type="primary">ruvC</name>
    <name evidence="15" type="ordered locus">STAUR_5781</name>
</gene>
<dbReference type="GO" id="GO:0003677">
    <property type="term" value="F:DNA binding"/>
    <property type="evidence" value="ECO:0007669"/>
    <property type="project" value="UniProtKB-KW"/>
</dbReference>
<dbReference type="AlphaFoldDB" id="E3FXD0"/>
<comment type="subunit">
    <text evidence="13">Homodimer which binds Holliday junction (HJ) DNA. The HJ becomes 2-fold symmetrical on binding to RuvC with unstacked arms; it has a different conformation from HJ DNA in complex with RuvA. In the full resolvosome a probable DNA-RuvA(4)-RuvB(12)-RuvC(2) complex forms which resolves the HJ.</text>
</comment>
<evidence type="ECO:0000256" key="6">
    <source>
        <dbReference type="ARBA" id="ARBA00022763"/>
    </source>
</evidence>
<keyword evidence="16" id="KW-1185">Reference proteome</keyword>
<comment type="function">
    <text evidence="13">The RuvA-RuvB-RuvC complex processes Holliday junction (HJ) DNA during genetic recombination and DNA repair. Endonuclease that resolves HJ intermediates. Cleaves cruciform DNA by making single-stranded nicks across the HJ at symmetrical positions within the homologous arms, yielding a 5'-phosphate and a 3'-hydroxyl group; requires a central core of homology in the junction. The consensus cleavage sequence is 5'-(A/T)TT(C/G)-3'. Cleavage occurs on the 3'-side of the TT dinucleotide at the point of strand exchange. HJ branch migration catalyzed by RuvA-RuvB allows RuvC to scan DNA until it finds its consensus sequence, where it cleaves and resolves the cruciform DNA.</text>
</comment>
<keyword evidence="4 13" id="KW-0479">Metal-binding</keyword>
<evidence type="ECO:0000256" key="1">
    <source>
        <dbReference type="ARBA" id="ARBA00009518"/>
    </source>
</evidence>
<evidence type="ECO:0000256" key="4">
    <source>
        <dbReference type="ARBA" id="ARBA00022723"/>
    </source>
</evidence>
<evidence type="ECO:0000256" key="9">
    <source>
        <dbReference type="ARBA" id="ARBA00023125"/>
    </source>
</evidence>